<dbReference type="PANTHER" id="PTHR42693">
    <property type="entry name" value="ARYLSULFATASE FAMILY MEMBER"/>
    <property type="match status" value="1"/>
</dbReference>
<dbReference type="Proteomes" id="UP001307705">
    <property type="component" value="Unassembled WGS sequence"/>
</dbReference>
<evidence type="ECO:0000259" key="5">
    <source>
        <dbReference type="Pfam" id="PF00884"/>
    </source>
</evidence>
<dbReference type="InterPro" id="IPR000917">
    <property type="entry name" value="Sulfatase_N"/>
</dbReference>
<evidence type="ECO:0000256" key="4">
    <source>
        <dbReference type="ARBA" id="ARBA00022837"/>
    </source>
</evidence>
<evidence type="ECO:0000313" key="6">
    <source>
        <dbReference type="EMBL" id="GMQ33542.1"/>
    </source>
</evidence>
<keyword evidence="3" id="KW-0378">Hydrolase</keyword>
<evidence type="ECO:0000256" key="3">
    <source>
        <dbReference type="ARBA" id="ARBA00022801"/>
    </source>
</evidence>
<keyword evidence="4" id="KW-0106">Calcium</keyword>
<keyword evidence="7" id="KW-1185">Reference proteome</keyword>
<dbReference type="SUPFAM" id="SSF53649">
    <property type="entry name" value="Alkaline phosphatase-like"/>
    <property type="match status" value="1"/>
</dbReference>
<dbReference type="InterPro" id="IPR050738">
    <property type="entry name" value="Sulfatase"/>
</dbReference>
<evidence type="ECO:0000256" key="2">
    <source>
        <dbReference type="ARBA" id="ARBA00022723"/>
    </source>
</evidence>
<dbReference type="CDD" id="cd16025">
    <property type="entry name" value="PAS_like"/>
    <property type="match status" value="1"/>
</dbReference>
<dbReference type="PROSITE" id="PS00523">
    <property type="entry name" value="SULFATASE_1"/>
    <property type="match status" value="1"/>
</dbReference>
<reference evidence="6 7" key="1">
    <citation type="submission" date="2023-08" db="EMBL/GenBank/DDBJ databases">
        <title>Draft genome sequence of Algoriphagus taiwanensis.</title>
        <authorList>
            <person name="Takatani N."/>
            <person name="Hosokawa M."/>
            <person name="Sawabe T."/>
        </authorList>
    </citation>
    <scope>NUCLEOTIDE SEQUENCE [LARGE SCALE GENOMIC DNA]</scope>
    <source>
        <strain evidence="6 7">JCM 19755</strain>
    </source>
</reference>
<dbReference type="PROSITE" id="PS00149">
    <property type="entry name" value="SULFATASE_2"/>
    <property type="match status" value="1"/>
</dbReference>
<comment type="caution">
    <text evidence="6">The sequence shown here is derived from an EMBL/GenBank/DDBJ whole genome shotgun (WGS) entry which is preliminary data.</text>
</comment>
<dbReference type="PANTHER" id="PTHR42693:SF33">
    <property type="entry name" value="ARYLSULFATASE"/>
    <property type="match status" value="1"/>
</dbReference>
<dbReference type="Gene3D" id="3.40.720.10">
    <property type="entry name" value="Alkaline Phosphatase, subunit A"/>
    <property type="match status" value="1"/>
</dbReference>
<dbReference type="EMBL" id="BTPE01000005">
    <property type="protein sequence ID" value="GMQ33542.1"/>
    <property type="molecule type" value="Genomic_DNA"/>
</dbReference>
<protein>
    <submittedName>
        <fullName evidence="6">Arylsulfatase AtsA</fullName>
    </submittedName>
</protein>
<keyword evidence="2" id="KW-0479">Metal-binding</keyword>
<dbReference type="InterPro" id="IPR017850">
    <property type="entry name" value="Alkaline_phosphatase_core_sf"/>
</dbReference>
<evidence type="ECO:0000313" key="7">
    <source>
        <dbReference type="Proteomes" id="UP001307705"/>
    </source>
</evidence>
<dbReference type="Gene3D" id="3.30.1120.10">
    <property type="match status" value="1"/>
</dbReference>
<name>A0ABQ6Q042_9BACT</name>
<accession>A0ABQ6Q042</accession>
<feature type="domain" description="Sulfatase N-terminal" evidence="5">
    <location>
        <begin position="54"/>
        <end position="459"/>
    </location>
</feature>
<organism evidence="6 7">
    <name type="scientific">Algoriphagus taiwanensis</name>
    <dbReference type="NCBI Taxonomy" id="1445656"/>
    <lineage>
        <taxon>Bacteria</taxon>
        <taxon>Pseudomonadati</taxon>
        <taxon>Bacteroidota</taxon>
        <taxon>Cytophagia</taxon>
        <taxon>Cytophagales</taxon>
        <taxon>Cyclobacteriaceae</taxon>
        <taxon>Algoriphagus</taxon>
    </lineage>
</organism>
<dbReference type="Pfam" id="PF00884">
    <property type="entry name" value="Sulfatase"/>
    <property type="match status" value="1"/>
</dbReference>
<evidence type="ECO:0000256" key="1">
    <source>
        <dbReference type="ARBA" id="ARBA00008779"/>
    </source>
</evidence>
<gene>
    <name evidence="6" type="primary">atsA_1</name>
    <name evidence="6" type="ORF">Ataiwa_18140</name>
</gene>
<proteinExistence type="inferred from homology"/>
<comment type="similarity">
    <text evidence="1">Belongs to the sulfatase family.</text>
</comment>
<sequence length="583" mass="65097">MERRVFIGNFYFKALKIHQIISSKQKTMRKILPLLLIAAACGKPSPEETPSPKPNILILVADDLGFSDIGPFGGNIHTPVLQQLSQEGMLFSNFYVLPTCSPSRSALLTGNDNHVTGIGVMSEVRYAALEGLPGYTGHLNNQVVTLPEILKESGYHTYMAGKWHLGDEDDQLPSARGFEESFTLLQGGGSHYADQNPLSPPQVMDYRVNGVKIEMLPADFYSTRNYTDSLIHYIDKHKGDGKPFFMYASYTAPHDPLHAPQEYIEKYRGKFDSGWDSLRIDRLNNLKELGIIPQEVNSFAPSGIPAWSSLKPEQQAELAKDMEVYAAMVEYLDMSIGRILDYLKKEGMYDNTLIVFLSDNGANGVIATTYPGNGDGVYLGGFDNSLENRGLPNSFIEMGPGWAQASSSPFRLFKSFASEGGIRAPLIVKMPNTESGKGLWNKSFYHVTDLMPTFLELAEASYPSEFKGKAVRQPIGKSMLPVLSGKAQEIHSSEEGMGWELFERKAFIQGKWKVLRLPPPFGPGEWQLFDLESDPGETTDLSSQFPEIKEKLIQSWQDYARKNDVFDHKGHYDSLFSRSLESH</sequence>
<dbReference type="InterPro" id="IPR024607">
    <property type="entry name" value="Sulfatase_CS"/>
</dbReference>